<dbReference type="InterPro" id="IPR045800">
    <property type="entry name" value="HMBD"/>
</dbReference>
<dbReference type="InterPro" id="IPR051909">
    <property type="entry name" value="MFP_Cation_Efflux"/>
</dbReference>
<dbReference type="Gene3D" id="2.40.50.100">
    <property type="match status" value="1"/>
</dbReference>
<evidence type="ECO:0000259" key="6">
    <source>
        <dbReference type="Pfam" id="PF25954"/>
    </source>
</evidence>
<dbReference type="PANTHER" id="PTHR30097">
    <property type="entry name" value="CATION EFFLUX SYSTEM PROTEIN CUSB"/>
    <property type="match status" value="1"/>
</dbReference>
<dbReference type="FunFam" id="2.40.30.170:FF:000010">
    <property type="entry name" value="Efflux RND transporter periplasmic adaptor subunit"/>
    <property type="match status" value="1"/>
</dbReference>
<keyword evidence="2" id="KW-0813">Transport</keyword>
<reference evidence="8 9" key="1">
    <citation type="submission" date="2018-04" db="EMBL/GenBank/DDBJ databases">
        <title>Pseudomonas sp. nov., isolated from mangrove soil.</title>
        <authorList>
            <person name="Chen C."/>
        </authorList>
    </citation>
    <scope>NUCLEOTIDE SEQUENCE [LARGE SCALE GENOMIC DNA]</scope>
    <source>
        <strain evidence="8 9">TC-11</strain>
    </source>
</reference>
<feature type="domain" description="CzcB-like C-terminal circularly permuted SH3-like" evidence="7">
    <location>
        <begin position="325"/>
        <end position="384"/>
    </location>
</feature>
<feature type="domain" description="CusB-like three alpha-helical bundle" evidence="4">
    <location>
        <begin position="157"/>
        <end position="204"/>
    </location>
</feature>
<dbReference type="Gene3D" id="2.40.420.20">
    <property type="match status" value="1"/>
</dbReference>
<dbReference type="PANTHER" id="PTHR30097:SF15">
    <property type="entry name" value="CATION EFFLUX SYSTEM PROTEIN CUSB"/>
    <property type="match status" value="1"/>
</dbReference>
<evidence type="ECO:0000256" key="1">
    <source>
        <dbReference type="ARBA" id="ARBA00009477"/>
    </source>
</evidence>
<dbReference type="Proteomes" id="UP000244064">
    <property type="component" value="Unassembled WGS sequence"/>
</dbReference>
<evidence type="ECO:0000259" key="5">
    <source>
        <dbReference type="Pfam" id="PF25919"/>
    </source>
</evidence>
<dbReference type="Pfam" id="PF25954">
    <property type="entry name" value="Beta-barrel_RND_2"/>
    <property type="match status" value="1"/>
</dbReference>
<evidence type="ECO:0000256" key="2">
    <source>
        <dbReference type="ARBA" id="ARBA00022448"/>
    </source>
</evidence>
<sequence length="484" mass="52325">MSTRLFACIMGAAVIAGSAGYWLGADKSHEHSGAAASDGREVLYWYDPMYPQQRFDQPGPSPFMDMQLVPRYAQDEAREQVLQIDPRVAQNLGVRLARVERGSIEDGVEAQGALALSGRDVAQVQTRVAGFVERVYRHAPGDVIEAGTPLVELLVPEWAAAQEEYLALRRSGHADLAAAARRRLQLAGMPEASIRTLEKNGEVQLRQRISAPLGGLLQSLEVREGMTLAAGAAVARINGLERIWLEVAVPEAQAGSIRVGQRVEVALPSRAERLEGRVDALLPEADAQSRTLRVRIELPNPDASLRAGLSARVRFVAAESAPGLRVPSEAVIRTGRRALVMLAEGEGRYRPQEVRLGRADDRHSEILDGLQEGQQVVASGQFLLDSEASLRGLGLDDQVAPAEPTASASLHESSGRLLAIDGHALKIAHGPFPTLGMPGMTMSFDVARHELLQGLAVGQRLRFAVRETDEGLLVERVVIEEQAP</sequence>
<dbReference type="GO" id="GO:0060003">
    <property type="term" value="P:copper ion export"/>
    <property type="evidence" value="ECO:0007669"/>
    <property type="project" value="TreeGrafter"/>
</dbReference>
<dbReference type="NCBIfam" id="TIGR01730">
    <property type="entry name" value="RND_mfp"/>
    <property type="match status" value="1"/>
</dbReference>
<dbReference type="SUPFAM" id="SSF111369">
    <property type="entry name" value="HlyD-like secretion proteins"/>
    <property type="match status" value="1"/>
</dbReference>
<dbReference type="GO" id="GO:0046914">
    <property type="term" value="F:transition metal ion binding"/>
    <property type="evidence" value="ECO:0007669"/>
    <property type="project" value="TreeGrafter"/>
</dbReference>
<evidence type="ECO:0000259" key="3">
    <source>
        <dbReference type="Pfam" id="PF19335"/>
    </source>
</evidence>
<feature type="domain" description="CusB-like barrel-sandwich hybrid" evidence="5">
    <location>
        <begin position="121"/>
        <end position="238"/>
    </location>
</feature>
<accession>A0A2T5P514</accession>
<dbReference type="GO" id="GO:0015679">
    <property type="term" value="P:plasma membrane copper ion transport"/>
    <property type="evidence" value="ECO:0007669"/>
    <property type="project" value="TreeGrafter"/>
</dbReference>
<dbReference type="AlphaFoldDB" id="A0A2T5P514"/>
<dbReference type="Pfam" id="PF19335">
    <property type="entry name" value="HMBD"/>
    <property type="match status" value="1"/>
</dbReference>
<dbReference type="GO" id="GO:0030288">
    <property type="term" value="C:outer membrane-bounded periplasmic space"/>
    <property type="evidence" value="ECO:0007669"/>
    <property type="project" value="TreeGrafter"/>
</dbReference>
<keyword evidence="9" id="KW-1185">Reference proteome</keyword>
<dbReference type="Gene3D" id="2.40.50.320">
    <property type="entry name" value="Copper binding periplasmic protein CusF"/>
    <property type="match status" value="1"/>
</dbReference>
<dbReference type="EMBL" id="QASN01000021">
    <property type="protein sequence ID" value="PTU72833.1"/>
    <property type="molecule type" value="Genomic_DNA"/>
</dbReference>
<protein>
    <submittedName>
        <fullName evidence="8">Efflux RND transporter periplasmic adaptor subunit</fullName>
    </submittedName>
</protein>
<dbReference type="Gene3D" id="2.40.30.170">
    <property type="match status" value="1"/>
</dbReference>
<dbReference type="InterPro" id="IPR058791">
    <property type="entry name" value="3HB_CusB"/>
</dbReference>
<dbReference type="RefSeq" id="WP_108108421.1">
    <property type="nucleotide sequence ID" value="NZ_QASN01000021.1"/>
</dbReference>
<evidence type="ECO:0000313" key="9">
    <source>
        <dbReference type="Proteomes" id="UP000244064"/>
    </source>
</evidence>
<comment type="caution">
    <text evidence="8">The sequence shown here is derived from an EMBL/GenBank/DDBJ whole genome shotgun (WGS) entry which is preliminary data.</text>
</comment>
<evidence type="ECO:0000259" key="7">
    <source>
        <dbReference type="Pfam" id="PF25975"/>
    </source>
</evidence>
<dbReference type="Pfam" id="PF25869">
    <property type="entry name" value="3HB_CusB"/>
    <property type="match status" value="1"/>
</dbReference>
<comment type="similarity">
    <text evidence="1">Belongs to the membrane fusion protein (MFP) (TC 8.A.1) family.</text>
</comment>
<name>A0A2T5P514_9PSED</name>
<organism evidence="8 9">
    <name type="scientific">Pseudomonas mangrovi</name>
    <dbReference type="NCBI Taxonomy" id="2161748"/>
    <lineage>
        <taxon>Bacteria</taxon>
        <taxon>Pseudomonadati</taxon>
        <taxon>Pseudomonadota</taxon>
        <taxon>Gammaproteobacteria</taxon>
        <taxon>Pseudomonadales</taxon>
        <taxon>Pseudomonadaceae</taxon>
        <taxon>Pseudomonas</taxon>
    </lineage>
</organism>
<feature type="domain" description="Heavy metal binding" evidence="3">
    <location>
        <begin position="44"/>
        <end position="70"/>
    </location>
</feature>
<dbReference type="InterPro" id="IPR058790">
    <property type="entry name" value="BSH_CusB"/>
</dbReference>
<dbReference type="Pfam" id="PF25975">
    <property type="entry name" value="CzcB_C"/>
    <property type="match status" value="1"/>
</dbReference>
<dbReference type="Pfam" id="PF25919">
    <property type="entry name" value="BSH_CusB"/>
    <property type="match status" value="1"/>
</dbReference>
<dbReference type="InterPro" id="IPR021647">
    <property type="entry name" value="CusF_Ec"/>
</dbReference>
<dbReference type="OrthoDB" id="9806939at2"/>
<evidence type="ECO:0000313" key="8">
    <source>
        <dbReference type="EMBL" id="PTU72833.1"/>
    </source>
</evidence>
<dbReference type="GO" id="GO:0016020">
    <property type="term" value="C:membrane"/>
    <property type="evidence" value="ECO:0007669"/>
    <property type="project" value="InterPro"/>
</dbReference>
<dbReference type="Gene3D" id="6.10.140.730">
    <property type="match status" value="1"/>
</dbReference>
<dbReference type="InterPro" id="IPR058792">
    <property type="entry name" value="Beta-barrel_RND_2"/>
</dbReference>
<dbReference type="InterPro" id="IPR058649">
    <property type="entry name" value="CzcB_C"/>
</dbReference>
<gene>
    <name evidence="8" type="ORF">DBO85_16355</name>
</gene>
<dbReference type="InterPro" id="IPR006143">
    <property type="entry name" value="RND_pump_MFP"/>
</dbReference>
<evidence type="ECO:0000259" key="4">
    <source>
        <dbReference type="Pfam" id="PF25869"/>
    </source>
</evidence>
<dbReference type="Pfam" id="PF11604">
    <property type="entry name" value="CusF_Ec"/>
    <property type="match status" value="1"/>
</dbReference>
<feature type="domain" description="CusB-like beta-barrel" evidence="6">
    <location>
        <begin position="243"/>
        <end position="318"/>
    </location>
</feature>
<dbReference type="InterPro" id="IPR042230">
    <property type="entry name" value="CusF_sf"/>
</dbReference>
<proteinExistence type="inferred from homology"/>
<dbReference type="GO" id="GO:0022857">
    <property type="term" value="F:transmembrane transporter activity"/>
    <property type="evidence" value="ECO:0007669"/>
    <property type="project" value="InterPro"/>
</dbReference>